<dbReference type="OrthoDB" id="8219583at2"/>
<name>A0A506U2M1_9HYPH</name>
<evidence type="ECO:0000256" key="3">
    <source>
        <dbReference type="SAM" id="Phobius"/>
    </source>
</evidence>
<proteinExistence type="predicted"/>
<evidence type="ECO:0000256" key="2">
    <source>
        <dbReference type="SAM" id="MobiDB-lite"/>
    </source>
</evidence>
<evidence type="ECO:0000313" key="5">
    <source>
        <dbReference type="Proteomes" id="UP000318801"/>
    </source>
</evidence>
<accession>A0A506U2M1</accession>
<keyword evidence="3" id="KW-0812">Transmembrane</keyword>
<dbReference type="RefSeq" id="WP_141150330.1">
    <property type="nucleotide sequence ID" value="NZ_VHLG01000012.1"/>
</dbReference>
<dbReference type="EMBL" id="VHLG01000012">
    <property type="protein sequence ID" value="TPW28612.1"/>
    <property type="molecule type" value="Genomic_DNA"/>
</dbReference>
<feature type="compositionally biased region" description="Polar residues" evidence="2">
    <location>
        <begin position="485"/>
        <end position="503"/>
    </location>
</feature>
<feature type="coiled-coil region" evidence="1">
    <location>
        <begin position="10"/>
        <end position="70"/>
    </location>
</feature>
<evidence type="ECO:0000313" key="4">
    <source>
        <dbReference type="EMBL" id="TPW28612.1"/>
    </source>
</evidence>
<organism evidence="4 5">
    <name type="scientific">Martelella alba</name>
    <dbReference type="NCBI Taxonomy" id="2590451"/>
    <lineage>
        <taxon>Bacteria</taxon>
        <taxon>Pseudomonadati</taxon>
        <taxon>Pseudomonadota</taxon>
        <taxon>Alphaproteobacteria</taxon>
        <taxon>Hyphomicrobiales</taxon>
        <taxon>Aurantimonadaceae</taxon>
        <taxon>Martelella</taxon>
    </lineage>
</organism>
<keyword evidence="3" id="KW-0472">Membrane</keyword>
<feature type="transmembrane region" description="Helical" evidence="3">
    <location>
        <begin position="172"/>
        <end position="194"/>
    </location>
</feature>
<feature type="region of interest" description="Disordered" evidence="2">
    <location>
        <begin position="485"/>
        <end position="512"/>
    </location>
</feature>
<keyword evidence="1" id="KW-0175">Coiled coil</keyword>
<dbReference type="Proteomes" id="UP000318801">
    <property type="component" value="Unassembled WGS sequence"/>
</dbReference>
<keyword evidence="5" id="KW-1185">Reference proteome</keyword>
<reference evidence="4 5" key="1">
    <citation type="submission" date="2019-06" db="EMBL/GenBank/DDBJ databases">
        <authorList>
            <person name="Li M."/>
        </authorList>
    </citation>
    <scope>NUCLEOTIDE SEQUENCE [LARGE SCALE GENOMIC DNA]</scope>
    <source>
        <strain evidence="4 5">BGMRC2036</strain>
    </source>
</reference>
<gene>
    <name evidence="4" type="ORF">FJU08_17570</name>
</gene>
<comment type="caution">
    <text evidence="4">The sequence shown here is derived from an EMBL/GenBank/DDBJ whole genome shotgun (WGS) entry which is preliminary data.</text>
</comment>
<keyword evidence="3" id="KW-1133">Transmembrane helix</keyword>
<protein>
    <submittedName>
        <fullName evidence="4">Phage tail tape measure protein</fullName>
    </submittedName>
</protein>
<evidence type="ECO:0000256" key="1">
    <source>
        <dbReference type="SAM" id="Coils"/>
    </source>
</evidence>
<dbReference type="AlphaFoldDB" id="A0A506U2M1"/>
<sequence length="802" mass="84935">MAASSEDRLLLRIEASLSKFEKQMARARKSGSDTAGQIERQFANSNRKMAQSAEQAASAMAGEMDRLRAKYDPLFRASKQYEAELEDLNRALAVGAINQRSYGAALETLNGRYAIAGGAVRKMTAEAEALRQVSPRLTMGIQNTAYQIGDFAVQVAAGTAASRAMAMQLPQLLGGFGVLGAVLGAVAAIAVPLASSFLDLGDSGEKVQKQISALQRAVDDYRSAVADASLPTKELAEKYGTATEAARQFLEKLEEINKVRAQQQADDAFSGIADSFGKLEGHLGGIGADGERIMSYNAGVFSAISRMSKQLDITVGQAEQLARAFDRMGEAKGPDEQVQAAQDLLKALEETLGPFDQMSAKGQDVYEAVSKAAEQASELQGTVQLASVSISTAASEAGKLADEMGRAVENAAQLAAQGISDVRRAEIQWQYRDDPVKRTGALAGASFDERVKIPDGTDNILRKVIADQRQQVVADAEKAAQLQQDLSKWQKDQATASRKSASGSKRDKGSIFDTSDDQLKRLERNLELLGKSDRQVAELEAKWSLLDAAKERGLNLDQRQADTGKSLREQIDAQAESIGNLSEKYAKAKEQAEFYDSLQSDLKDGIVDAIVEGEDFVGVLEDIAKSLAKAALQAALFNEGPFASTSSGTGSGLLGGLFSAIGGLFKSAKGSAYGTSGVKAFAKGGSFTNSVVSSPTLFRFGSGGQKTGVMGEAGKEAIMPLVRAANGDLGVKAVNAANKAGSTAVTTNNVSLGGVTVTVPEGTDPKDAAAIGEAVRKQIERFSRFELPGRLQQIQRNPNRVG</sequence>